<dbReference type="Pfam" id="PF00441">
    <property type="entry name" value="Acyl-CoA_dh_1"/>
    <property type="match status" value="1"/>
</dbReference>
<dbReference type="GO" id="GO:0033539">
    <property type="term" value="P:fatty acid beta-oxidation using acyl-CoA dehydrogenase"/>
    <property type="evidence" value="ECO:0007669"/>
    <property type="project" value="TreeGrafter"/>
</dbReference>
<dbReference type="GO" id="GO:0003995">
    <property type="term" value="F:acyl-CoA dehydrogenase activity"/>
    <property type="evidence" value="ECO:0007669"/>
    <property type="project" value="TreeGrafter"/>
</dbReference>
<evidence type="ECO:0000256" key="2">
    <source>
        <dbReference type="ARBA" id="ARBA00009347"/>
    </source>
</evidence>
<dbReference type="Gene3D" id="1.20.140.10">
    <property type="entry name" value="Butyryl-CoA Dehydrogenase, subunit A, domain 3"/>
    <property type="match status" value="1"/>
</dbReference>
<dbReference type="FunFam" id="2.40.110.10:FF:000002">
    <property type="entry name" value="Acyl-CoA dehydrogenase fadE12"/>
    <property type="match status" value="1"/>
</dbReference>
<evidence type="ECO:0000313" key="12">
    <source>
        <dbReference type="Proteomes" id="UP000642809"/>
    </source>
</evidence>
<organism evidence="11 12">
    <name type="scientific">Mongoliitalea lutea</name>
    <dbReference type="NCBI Taxonomy" id="849756"/>
    <lineage>
        <taxon>Bacteria</taxon>
        <taxon>Pseudomonadati</taxon>
        <taxon>Bacteroidota</taxon>
        <taxon>Cytophagia</taxon>
        <taxon>Cytophagales</taxon>
        <taxon>Cyclobacteriaceae</taxon>
        <taxon>Mongoliitalea</taxon>
    </lineage>
</organism>
<dbReference type="InterPro" id="IPR006091">
    <property type="entry name" value="Acyl-CoA_Oxase/DH_mid-dom"/>
</dbReference>
<evidence type="ECO:0000313" key="11">
    <source>
        <dbReference type="EMBL" id="GHB29225.1"/>
    </source>
</evidence>
<dbReference type="AlphaFoldDB" id="A0A8J3G4F9"/>
<dbReference type="InterPro" id="IPR050741">
    <property type="entry name" value="Acyl-CoA_dehydrogenase"/>
</dbReference>
<comment type="similarity">
    <text evidence="2 7">Belongs to the acyl-CoA dehydrogenase family.</text>
</comment>
<dbReference type="InterPro" id="IPR037069">
    <property type="entry name" value="AcylCoA_DH/ox_N_sf"/>
</dbReference>
<evidence type="ECO:0000259" key="10">
    <source>
        <dbReference type="Pfam" id="PF02771"/>
    </source>
</evidence>
<evidence type="ECO:0000256" key="1">
    <source>
        <dbReference type="ARBA" id="ARBA00001974"/>
    </source>
</evidence>
<dbReference type="InterPro" id="IPR013786">
    <property type="entry name" value="AcylCoA_DH/ox_N"/>
</dbReference>
<dbReference type="GO" id="GO:0050660">
    <property type="term" value="F:flavin adenine dinucleotide binding"/>
    <property type="evidence" value="ECO:0007669"/>
    <property type="project" value="InterPro"/>
</dbReference>
<dbReference type="InterPro" id="IPR009075">
    <property type="entry name" value="AcylCo_DH/oxidase_C"/>
</dbReference>
<dbReference type="SUPFAM" id="SSF56645">
    <property type="entry name" value="Acyl-CoA dehydrogenase NM domain-like"/>
    <property type="match status" value="1"/>
</dbReference>
<dbReference type="PANTHER" id="PTHR48083:SF13">
    <property type="entry name" value="ACYL-COA DEHYDROGENASE FAMILY MEMBER 11"/>
    <property type="match status" value="1"/>
</dbReference>
<comment type="caution">
    <text evidence="11">The sequence shown here is derived from an EMBL/GenBank/DDBJ whole genome shotgun (WGS) entry which is preliminary data.</text>
</comment>
<evidence type="ECO:0000256" key="4">
    <source>
        <dbReference type="ARBA" id="ARBA00022630"/>
    </source>
</evidence>
<evidence type="ECO:0000256" key="3">
    <source>
        <dbReference type="ARBA" id="ARBA00011738"/>
    </source>
</evidence>
<feature type="domain" description="Acyl-CoA oxidase/dehydrogenase middle" evidence="9">
    <location>
        <begin position="139"/>
        <end position="240"/>
    </location>
</feature>
<dbReference type="Proteomes" id="UP000642809">
    <property type="component" value="Unassembled WGS sequence"/>
</dbReference>
<evidence type="ECO:0000256" key="5">
    <source>
        <dbReference type="ARBA" id="ARBA00022827"/>
    </source>
</evidence>
<keyword evidence="5 7" id="KW-0274">FAD</keyword>
<dbReference type="InterPro" id="IPR046373">
    <property type="entry name" value="Acyl-CoA_Oxase/DH_mid-dom_sf"/>
</dbReference>
<reference evidence="11" key="2">
    <citation type="submission" date="2020-09" db="EMBL/GenBank/DDBJ databases">
        <authorList>
            <person name="Sun Q."/>
            <person name="Kim S."/>
        </authorList>
    </citation>
    <scope>NUCLEOTIDE SEQUENCE</scope>
    <source>
        <strain evidence="11">KCTC 23224</strain>
    </source>
</reference>
<dbReference type="InterPro" id="IPR036250">
    <property type="entry name" value="AcylCo_DH-like_C"/>
</dbReference>
<dbReference type="PANTHER" id="PTHR48083">
    <property type="entry name" value="MEDIUM-CHAIN SPECIFIC ACYL-COA DEHYDROGENASE, MITOCHONDRIAL-RELATED"/>
    <property type="match status" value="1"/>
</dbReference>
<comment type="cofactor">
    <cofactor evidence="1 7">
        <name>FAD</name>
        <dbReference type="ChEBI" id="CHEBI:57692"/>
    </cofactor>
</comment>
<dbReference type="Gene3D" id="1.10.540.10">
    <property type="entry name" value="Acyl-CoA dehydrogenase/oxidase, N-terminal domain"/>
    <property type="match status" value="1"/>
</dbReference>
<feature type="domain" description="Acyl-CoA dehydrogenase/oxidase N-terminal" evidence="10">
    <location>
        <begin position="23"/>
        <end position="134"/>
    </location>
</feature>
<name>A0A8J3G4F9_9BACT</name>
<sequence length="411" mass="45968">MEDLRFKDMDLRYLSNSTRVHELVPAYQSFVQEHLYPLEQEAVYGSFKATLPKLHALRGLAKEKGLFAPHLSEKEGGLGLSLVEFAFVSEVLGMSPLGHFVFNCQAPDIGNMELMHQFASKELKETYLKPLQEGNIRSCFAMTEPQNPGSNPVHLSTTAVRDGEEYVINGHKWFTTAADGANFTIVMALTDPENPNPYLRASMILVPLDNPGYQLLRNIPIMGDVGEDYMSHGEVKFTDCRVPISNLIGKEGAGFALAQERLGPGRIHHCMRWIGICERAIDLMCKRALARNLDPGRNLASQQTIQNWIAEAVASVKAARLMVLQTAEKIEQEGAKAAKIDISTIKFYVSDILMKTLDRAIQVHGALGVTDDTILSFWYRHERGARIYDGPDEVHKSVLARQILKKYTSHE</sequence>
<accession>A0A8J3G4F9</accession>
<dbReference type="RefSeq" id="WP_373295118.1">
    <property type="nucleotide sequence ID" value="NZ_BMYF01000003.1"/>
</dbReference>
<dbReference type="InterPro" id="IPR009100">
    <property type="entry name" value="AcylCoA_DH/oxidase_NM_dom_sf"/>
</dbReference>
<dbReference type="Gene3D" id="2.40.110.10">
    <property type="entry name" value="Butyryl-CoA Dehydrogenase, subunit A, domain 2"/>
    <property type="match status" value="1"/>
</dbReference>
<keyword evidence="6 7" id="KW-0560">Oxidoreductase</keyword>
<evidence type="ECO:0000256" key="6">
    <source>
        <dbReference type="ARBA" id="ARBA00023002"/>
    </source>
</evidence>
<dbReference type="GO" id="GO:0005737">
    <property type="term" value="C:cytoplasm"/>
    <property type="evidence" value="ECO:0007669"/>
    <property type="project" value="TreeGrafter"/>
</dbReference>
<keyword evidence="12" id="KW-1185">Reference proteome</keyword>
<proteinExistence type="inferred from homology"/>
<feature type="domain" description="Acyl-CoA dehydrogenase/oxidase C-terminal" evidence="8">
    <location>
        <begin position="252"/>
        <end position="404"/>
    </location>
</feature>
<gene>
    <name evidence="11" type="ORF">GCM10008106_07650</name>
</gene>
<comment type="subunit">
    <text evidence="3">Homodimer.</text>
</comment>
<reference evidence="11" key="1">
    <citation type="journal article" date="2014" name="Int. J. Syst. Evol. Microbiol.">
        <title>Complete genome sequence of Corynebacterium casei LMG S-19264T (=DSM 44701T), isolated from a smear-ripened cheese.</title>
        <authorList>
            <consortium name="US DOE Joint Genome Institute (JGI-PGF)"/>
            <person name="Walter F."/>
            <person name="Albersmeier A."/>
            <person name="Kalinowski J."/>
            <person name="Ruckert C."/>
        </authorList>
    </citation>
    <scope>NUCLEOTIDE SEQUENCE</scope>
    <source>
        <strain evidence="11">KCTC 23224</strain>
    </source>
</reference>
<dbReference type="Pfam" id="PF02770">
    <property type="entry name" value="Acyl-CoA_dh_M"/>
    <property type="match status" value="1"/>
</dbReference>
<dbReference type="SUPFAM" id="SSF47203">
    <property type="entry name" value="Acyl-CoA dehydrogenase C-terminal domain-like"/>
    <property type="match status" value="1"/>
</dbReference>
<evidence type="ECO:0000259" key="9">
    <source>
        <dbReference type="Pfam" id="PF02770"/>
    </source>
</evidence>
<dbReference type="EMBL" id="BMYF01000003">
    <property type="protein sequence ID" value="GHB29225.1"/>
    <property type="molecule type" value="Genomic_DNA"/>
</dbReference>
<evidence type="ECO:0000256" key="7">
    <source>
        <dbReference type="RuleBase" id="RU362125"/>
    </source>
</evidence>
<dbReference type="Pfam" id="PF02771">
    <property type="entry name" value="Acyl-CoA_dh_N"/>
    <property type="match status" value="1"/>
</dbReference>
<evidence type="ECO:0000259" key="8">
    <source>
        <dbReference type="Pfam" id="PF00441"/>
    </source>
</evidence>
<keyword evidence="4 7" id="KW-0285">Flavoprotein</keyword>
<protein>
    <submittedName>
        <fullName evidence="11">Acyl-CoA dehydrogenase</fullName>
    </submittedName>
</protein>